<keyword evidence="9" id="KW-1185">Reference proteome</keyword>
<protein>
    <submittedName>
        <fullName evidence="8">Uncharacterized protein</fullName>
    </submittedName>
</protein>
<proteinExistence type="inferred from homology"/>
<evidence type="ECO:0000256" key="6">
    <source>
        <dbReference type="ARBA" id="ARBA00023136"/>
    </source>
</evidence>
<dbReference type="Proteomes" id="UP001054252">
    <property type="component" value="Unassembled WGS sequence"/>
</dbReference>
<keyword evidence="4" id="KW-0812">Transmembrane</keyword>
<dbReference type="PANTHER" id="PTHR47855">
    <property type="entry name" value="OS01G0525701 PROTEIN"/>
    <property type="match status" value="1"/>
</dbReference>
<dbReference type="InterPro" id="IPR052153">
    <property type="entry name" value="DVL/RTFL_small_peptides"/>
</dbReference>
<keyword evidence="5" id="KW-1133">Transmembrane helix</keyword>
<evidence type="ECO:0000256" key="2">
    <source>
        <dbReference type="ARBA" id="ARBA00022473"/>
    </source>
</evidence>
<evidence type="ECO:0000256" key="4">
    <source>
        <dbReference type="ARBA" id="ARBA00022692"/>
    </source>
</evidence>
<evidence type="ECO:0000256" key="3">
    <source>
        <dbReference type="ARBA" id="ARBA00022475"/>
    </source>
</evidence>
<dbReference type="InterPro" id="IPR012552">
    <property type="entry name" value="DVL"/>
</dbReference>
<keyword evidence="2" id="KW-0217">Developmental protein</keyword>
<dbReference type="AlphaFoldDB" id="A0AAV5K0H7"/>
<dbReference type="EMBL" id="BPVZ01000053">
    <property type="protein sequence ID" value="GKV19527.1"/>
    <property type="molecule type" value="Genomic_DNA"/>
</dbReference>
<evidence type="ECO:0000313" key="9">
    <source>
        <dbReference type="Proteomes" id="UP001054252"/>
    </source>
</evidence>
<name>A0AAV5K0H7_9ROSI</name>
<evidence type="ECO:0000256" key="5">
    <source>
        <dbReference type="ARBA" id="ARBA00022989"/>
    </source>
</evidence>
<comment type="similarity">
    <text evidence="7">Belongs to the DVL/RTFL small polypeptides family.</text>
</comment>
<dbReference type="Pfam" id="PF08137">
    <property type="entry name" value="DVL"/>
    <property type="match status" value="1"/>
</dbReference>
<accession>A0AAV5K0H7</accession>
<dbReference type="GO" id="GO:0008285">
    <property type="term" value="P:negative regulation of cell population proliferation"/>
    <property type="evidence" value="ECO:0007669"/>
    <property type="project" value="InterPro"/>
</dbReference>
<organism evidence="8 9">
    <name type="scientific">Rubroshorea leprosula</name>
    <dbReference type="NCBI Taxonomy" id="152421"/>
    <lineage>
        <taxon>Eukaryota</taxon>
        <taxon>Viridiplantae</taxon>
        <taxon>Streptophyta</taxon>
        <taxon>Embryophyta</taxon>
        <taxon>Tracheophyta</taxon>
        <taxon>Spermatophyta</taxon>
        <taxon>Magnoliopsida</taxon>
        <taxon>eudicotyledons</taxon>
        <taxon>Gunneridae</taxon>
        <taxon>Pentapetalae</taxon>
        <taxon>rosids</taxon>
        <taxon>malvids</taxon>
        <taxon>Malvales</taxon>
        <taxon>Dipterocarpaceae</taxon>
        <taxon>Rubroshorea</taxon>
    </lineage>
</organism>
<dbReference type="PANTHER" id="PTHR47855:SF4">
    <property type="entry name" value="DVL FAMILY PROTEIN"/>
    <property type="match status" value="1"/>
</dbReference>
<keyword evidence="3" id="KW-1003">Cell membrane</keyword>
<comment type="caution">
    <text evidence="8">The sequence shown here is derived from an EMBL/GenBank/DDBJ whole genome shotgun (WGS) entry which is preliminary data.</text>
</comment>
<evidence type="ECO:0000313" key="8">
    <source>
        <dbReference type="EMBL" id="GKV19527.1"/>
    </source>
</evidence>
<dbReference type="GO" id="GO:0048367">
    <property type="term" value="P:shoot system development"/>
    <property type="evidence" value="ECO:0007669"/>
    <property type="project" value="UniProtKB-ARBA"/>
</dbReference>
<comment type="subcellular location">
    <subcellularLocation>
        <location evidence="1">Cell membrane</location>
        <topology evidence="1">Single-pass membrane protein</topology>
    </subcellularLocation>
</comment>
<keyword evidence="6" id="KW-0472">Membrane</keyword>
<evidence type="ECO:0000256" key="7">
    <source>
        <dbReference type="ARBA" id="ARBA00024340"/>
    </source>
</evidence>
<gene>
    <name evidence="8" type="ORF">SLEP1_g29771</name>
</gene>
<evidence type="ECO:0000256" key="1">
    <source>
        <dbReference type="ARBA" id="ARBA00004162"/>
    </source>
</evidence>
<dbReference type="GO" id="GO:0005886">
    <property type="term" value="C:plasma membrane"/>
    <property type="evidence" value="ECO:0007669"/>
    <property type="project" value="UniProtKB-SubCell"/>
</dbReference>
<sequence length="47" mass="5691">MGGSSESTGRRSDKLLSWRRCSRAVKEQRTRFYIIWRCTVILLRWDE</sequence>
<reference evidence="8 9" key="1">
    <citation type="journal article" date="2021" name="Commun. Biol.">
        <title>The genome of Shorea leprosula (Dipterocarpaceae) highlights the ecological relevance of drought in aseasonal tropical rainforests.</title>
        <authorList>
            <person name="Ng K.K.S."/>
            <person name="Kobayashi M.J."/>
            <person name="Fawcett J.A."/>
            <person name="Hatakeyama M."/>
            <person name="Paape T."/>
            <person name="Ng C.H."/>
            <person name="Ang C.C."/>
            <person name="Tnah L.H."/>
            <person name="Lee C.T."/>
            <person name="Nishiyama T."/>
            <person name="Sese J."/>
            <person name="O'Brien M.J."/>
            <person name="Copetti D."/>
            <person name="Mohd Noor M.I."/>
            <person name="Ong R.C."/>
            <person name="Putra M."/>
            <person name="Sireger I.Z."/>
            <person name="Indrioko S."/>
            <person name="Kosugi Y."/>
            <person name="Izuno A."/>
            <person name="Isagi Y."/>
            <person name="Lee S.L."/>
            <person name="Shimizu K.K."/>
        </authorList>
    </citation>
    <scope>NUCLEOTIDE SEQUENCE [LARGE SCALE GENOMIC DNA]</scope>
    <source>
        <strain evidence="8">214</strain>
    </source>
</reference>